<keyword evidence="1" id="KW-0732">Signal</keyword>
<dbReference type="Proteomes" id="UP000673691">
    <property type="component" value="Unassembled WGS sequence"/>
</dbReference>
<reference evidence="2 3" key="1">
    <citation type="journal article" name="Sci. Rep.">
        <title>Genome-scale phylogenetic analyses confirm Olpidium as the closest living zoosporic fungus to the non-flagellated, terrestrial fungi.</title>
        <authorList>
            <person name="Chang Y."/>
            <person name="Rochon D."/>
            <person name="Sekimoto S."/>
            <person name="Wang Y."/>
            <person name="Chovatia M."/>
            <person name="Sandor L."/>
            <person name="Salamov A."/>
            <person name="Grigoriev I.V."/>
            <person name="Stajich J.E."/>
            <person name="Spatafora J.W."/>
        </authorList>
    </citation>
    <scope>NUCLEOTIDE SEQUENCE [LARGE SCALE GENOMIC DNA]</scope>
    <source>
        <strain evidence="2">S191</strain>
    </source>
</reference>
<dbReference type="EMBL" id="JAEFCI010002005">
    <property type="protein sequence ID" value="KAG5462536.1"/>
    <property type="molecule type" value="Genomic_DNA"/>
</dbReference>
<evidence type="ECO:0000256" key="1">
    <source>
        <dbReference type="SAM" id="SignalP"/>
    </source>
</evidence>
<gene>
    <name evidence="2" type="ORF">BJ554DRAFT_4729</name>
</gene>
<name>A0A8H8A015_9FUNG</name>
<feature type="chain" id="PRO_5034001369" evidence="1">
    <location>
        <begin position="22"/>
        <end position="392"/>
    </location>
</feature>
<comment type="caution">
    <text evidence="2">The sequence shown here is derived from an EMBL/GenBank/DDBJ whole genome shotgun (WGS) entry which is preliminary data.</text>
</comment>
<sequence length="392" mass="43655">MKLARCCLLLALLVPAALAAAQPPPGENPGDIFSSQVLLDLFADSADNDLPQREDRIIDAFYKRDAPLFFQLLRCDLCEEHVTSSSAHFEGENWSLMFNDDVLNTLLRHLEGQGLISPNLGEKAFKPLAHLIVRHIKRVEVAILEAAAALNDCKDFRLVINGFLEKRAVAVPVCYLSGQDLLKIFKPDFVTRPDLQDERLRTLFRAYAGSGPVLDIFYGKILHGGSKFTEIGCLMTHHIRRGFVMAMSPVVDGVLRFLPTHPAIPDIVKVRQTPGIPPLYPVESEMTWTREPAMRVSDWLAQLAPALTTYLVDTLESTDPGAHVDNLKKWAEIMKNVEDLMHQLLTQTVHIPSKGVEDYLSSLSTMSFVFGRANVANEDDRCIADSDRANVA</sequence>
<accession>A0A8H8A015</accession>
<feature type="signal peptide" evidence="1">
    <location>
        <begin position="1"/>
        <end position="21"/>
    </location>
</feature>
<proteinExistence type="predicted"/>
<feature type="non-terminal residue" evidence="2">
    <location>
        <position position="392"/>
    </location>
</feature>
<keyword evidence="3" id="KW-1185">Reference proteome</keyword>
<organism evidence="2 3">
    <name type="scientific">Olpidium bornovanus</name>
    <dbReference type="NCBI Taxonomy" id="278681"/>
    <lineage>
        <taxon>Eukaryota</taxon>
        <taxon>Fungi</taxon>
        <taxon>Fungi incertae sedis</taxon>
        <taxon>Olpidiomycota</taxon>
        <taxon>Olpidiomycotina</taxon>
        <taxon>Olpidiomycetes</taxon>
        <taxon>Olpidiales</taxon>
        <taxon>Olpidiaceae</taxon>
        <taxon>Olpidium</taxon>
    </lineage>
</organism>
<evidence type="ECO:0000313" key="3">
    <source>
        <dbReference type="Proteomes" id="UP000673691"/>
    </source>
</evidence>
<evidence type="ECO:0000313" key="2">
    <source>
        <dbReference type="EMBL" id="KAG5462536.1"/>
    </source>
</evidence>
<dbReference type="AlphaFoldDB" id="A0A8H8A015"/>
<protein>
    <submittedName>
        <fullName evidence="2">Uncharacterized protein</fullName>
    </submittedName>
</protein>